<dbReference type="EMBL" id="QOWE01000025">
    <property type="protein sequence ID" value="RCR66676.1"/>
    <property type="molecule type" value="Genomic_DNA"/>
</dbReference>
<evidence type="ECO:0000313" key="2">
    <source>
        <dbReference type="EMBL" id="RCR66676.1"/>
    </source>
</evidence>
<keyword evidence="1" id="KW-0812">Transmembrane</keyword>
<comment type="caution">
    <text evidence="2">The sequence shown here is derived from an EMBL/GenBank/DDBJ whole genome shotgun (WGS) entry which is preliminary data.</text>
</comment>
<proteinExistence type="predicted"/>
<reference evidence="2 3" key="1">
    <citation type="submission" date="2018-07" db="EMBL/GenBank/DDBJ databases">
        <title>Genome analysis of Larkinella rosea.</title>
        <authorList>
            <person name="Zhou Z."/>
            <person name="Wang G."/>
        </authorList>
    </citation>
    <scope>NUCLEOTIDE SEQUENCE [LARGE SCALE GENOMIC DNA]</scope>
    <source>
        <strain evidence="3">zzj9</strain>
    </source>
</reference>
<feature type="transmembrane region" description="Helical" evidence="1">
    <location>
        <begin position="34"/>
        <end position="55"/>
    </location>
</feature>
<dbReference type="Proteomes" id="UP000253383">
    <property type="component" value="Unassembled WGS sequence"/>
</dbReference>
<organism evidence="2 3">
    <name type="scientific">Larkinella punicea</name>
    <dbReference type="NCBI Taxonomy" id="2315727"/>
    <lineage>
        <taxon>Bacteria</taxon>
        <taxon>Pseudomonadati</taxon>
        <taxon>Bacteroidota</taxon>
        <taxon>Cytophagia</taxon>
        <taxon>Cytophagales</taxon>
        <taxon>Spirosomataceae</taxon>
        <taxon>Larkinella</taxon>
    </lineage>
</organism>
<evidence type="ECO:0000256" key="1">
    <source>
        <dbReference type="SAM" id="Phobius"/>
    </source>
</evidence>
<gene>
    <name evidence="2" type="ORF">DUE52_25595</name>
</gene>
<dbReference type="RefSeq" id="WP_114408924.1">
    <property type="nucleotide sequence ID" value="NZ_QOWE01000025.1"/>
</dbReference>
<evidence type="ECO:0000313" key="3">
    <source>
        <dbReference type="Proteomes" id="UP000253383"/>
    </source>
</evidence>
<sequence length="66" mass="7845">MYTLIRSLPWFRIATEQLPALVVSMLTAEVFYKFHSFVLECLAFLLTWFITDGLIQFGRKLFRARK</sequence>
<dbReference type="OrthoDB" id="1496142at2"/>
<keyword evidence="1" id="KW-1133">Transmembrane helix</keyword>
<accession>A0A368JI08</accession>
<name>A0A368JI08_9BACT</name>
<keyword evidence="3" id="KW-1185">Reference proteome</keyword>
<keyword evidence="1" id="KW-0472">Membrane</keyword>
<protein>
    <submittedName>
        <fullName evidence="2">Uncharacterized protein</fullName>
    </submittedName>
</protein>
<dbReference type="AlphaFoldDB" id="A0A368JI08"/>